<dbReference type="AlphaFoldDB" id="A0A1H3FLR9"/>
<evidence type="ECO:0000256" key="1">
    <source>
        <dbReference type="SAM" id="Phobius"/>
    </source>
</evidence>
<proteinExistence type="predicted"/>
<organism evidence="2 3">
    <name type="scientific">Halobellus clavatus</name>
    <dbReference type="NCBI Taxonomy" id="660517"/>
    <lineage>
        <taxon>Archaea</taxon>
        <taxon>Methanobacteriati</taxon>
        <taxon>Methanobacteriota</taxon>
        <taxon>Stenosarchaea group</taxon>
        <taxon>Halobacteria</taxon>
        <taxon>Halobacteriales</taxon>
        <taxon>Haloferacaceae</taxon>
        <taxon>Halobellus</taxon>
    </lineage>
</organism>
<dbReference type="STRING" id="660517.SAMN04487946_1044"/>
<feature type="transmembrane region" description="Helical" evidence="1">
    <location>
        <begin position="470"/>
        <end position="494"/>
    </location>
</feature>
<dbReference type="OrthoDB" id="293659at2157"/>
<keyword evidence="3" id="KW-1185">Reference proteome</keyword>
<feature type="transmembrane region" description="Helical" evidence="1">
    <location>
        <begin position="398"/>
        <end position="420"/>
    </location>
</feature>
<feature type="transmembrane region" description="Helical" evidence="1">
    <location>
        <begin position="323"/>
        <end position="344"/>
    </location>
</feature>
<reference evidence="3" key="1">
    <citation type="submission" date="2016-10" db="EMBL/GenBank/DDBJ databases">
        <authorList>
            <person name="Varghese N."/>
            <person name="Submissions S."/>
        </authorList>
    </citation>
    <scope>NUCLEOTIDE SEQUENCE [LARGE SCALE GENOMIC DNA]</scope>
    <source>
        <strain evidence="3">CGMCC 1.10118</strain>
    </source>
</reference>
<feature type="transmembrane region" description="Helical" evidence="1">
    <location>
        <begin position="66"/>
        <end position="86"/>
    </location>
</feature>
<feature type="transmembrane region" description="Helical" evidence="1">
    <location>
        <begin position="122"/>
        <end position="143"/>
    </location>
</feature>
<evidence type="ECO:0000313" key="2">
    <source>
        <dbReference type="EMBL" id="SDX91298.1"/>
    </source>
</evidence>
<feature type="transmembrane region" description="Helical" evidence="1">
    <location>
        <begin position="244"/>
        <end position="266"/>
    </location>
</feature>
<dbReference type="RefSeq" id="WP_089766594.1">
    <property type="nucleotide sequence ID" value="NZ_FNPB01000004.1"/>
</dbReference>
<keyword evidence="1" id="KW-1133">Transmembrane helix</keyword>
<keyword evidence="1" id="KW-0472">Membrane</keyword>
<feature type="transmembrane region" description="Helical" evidence="1">
    <location>
        <begin position="500"/>
        <end position="523"/>
    </location>
</feature>
<dbReference type="Proteomes" id="UP000199170">
    <property type="component" value="Unassembled WGS sequence"/>
</dbReference>
<name>A0A1H3FLR9_9EURY</name>
<feature type="transmembrane region" description="Helical" evidence="1">
    <location>
        <begin position="426"/>
        <end position="449"/>
    </location>
</feature>
<gene>
    <name evidence="2" type="ORF">SAMN04487946_1044</name>
</gene>
<evidence type="ECO:0008006" key="4">
    <source>
        <dbReference type="Google" id="ProtNLM"/>
    </source>
</evidence>
<feature type="transmembrane region" description="Helical" evidence="1">
    <location>
        <begin position="350"/>
        <end position="370"/>
    </location>
</feature>
<protein>
    <recommendedName>
        <fullName evidence="4">ABC-2 type transport system permease protein</fullName>
    </recommendedName>
</protein>
<accession>A0A1H3FLR9</accession>
<feature type="transmembrane region" description="Helical" evidence="1">
    <location>
        <begin position="32"/>
        <end position="54"/>
    </location>
</feature>
<sequence length="536" mass="55204">MSAGGDLRHGLRIARAELSRSIRGYGRDWRRLVGIAFAVLFLGGYLLVSLPAAYAVGRRTGSIEAIPFLGAGTSLLPVGLVGLAALRTLERIGRPPAEDLLLLTTHPRAVVLGLIGAELGRLAVWFGVPIVALVTAFGFGLGAPTVIPALGLVALPLFACSAVWGYTLGIGLLRAFRRLPTIRRLLKIGGIGGFVVLTFGSQLAGGLIAERSIQASGLLDAVSIRPLVSYVSLAFVGTPLADSVSLAGLGVLAALIALTPVGVVAATQQASALWFTDTSVTAEPSETKTGGERLAAPRPFSVVKSGRIAWGHLLRAVRKPQEFTHLILLVFFLGPVGTTVVQAADDALGPLVAGIGVGLGTYLAGATFGLNPLGDDRPHLPFLLLSGTGVRTIVRGRALAGVALGLPVAAALPAASVVLGTHLLHAAVFAAVGAGTVVAAAAFGLGLGAAYPIYEEREFWGTETVVPSTLVMLVFLAIVGGGTLIALLGTWVTLTGGLGLSPLVVGAAVVYLALTAGGPYLSYRYAVRRYRRYHLE</sequence>
<evidence type="ECO:0000313" key="3">
    <source>
        <dbReference type="Proteomes" id="UP000199170"/>
    </source>
</evidence>
<dbReference type="EMBL" id="FNPB01000004">
    <property type="protein sequence ID" value="SDX91298.1"/>
    <property type="molecule type" value="Genomic_DNA"/>
</dbReference>
<feature type="transmembrane region" description="Helical" evidence="1">
    <location>
        <begin position="185"/>
        <end position="209"/>
    </location>
</feature>
<keyword evidence="1" id="KW-0812">Transmembrane</keyword>
<feature type="transmembrane region" description="Helical" evidence="1">
    <location>
        <begin position="149"/>
        <end position="173"/>
    </location>
</feature>